<evidence type="ECO:0000256" key="3">
    <source>
        <dbReference type="ARBA" id="ARBA00022801"/>
    </source>
</evidence>
<evidence type="ECO:0000313" key="6">
    <source>
        <dbReference type="EMBL" id="WOK09103.1"/>
    </source>
</evidence>
<keyword evidence="2" id="KW-0479">Metal-binding</keyword>
<evidence type="ECO:0000256" key="2">
    <source>
        <dbReference type="ARBA" id="ARBA00022723"/>
    </source>
</evidence>
<dbReference type="InterPro" id="IPR011330">
    <property type="entry name" value="Glyco_hydro/deAcase_b/a-brl"/>
</dbReference>
<reference evidence="6 7" key="1">
    <citation type="journal article" date="2023" name="Microbiol. Resour. Announc.">
        <title>Complete Genome Sequence of Imperialibacter roseus strain P4T.</title>
        <authorList>
            <person name="Tizabi D.R."/>
            <person name="Bachvaroff T."/>
            <person name="Hill R.T."/>
        </authorList>
    </citation>
    <scope>NUCLEOTIDE SEQUENCE [LARGE SCALE GENOMIC DNA]</scope>
    <source>
        <strain evidence="6 7">P4T</strain>
    </source>
</reference>
<dbReference type="EMBL" id="CP136051">
    <property type="protein sequence ID" value="WOK09103.1"/>
    <property type="molecule type" value="Genomic_DNA"/>
</dbReference>
<comment type="cofactor">
    <cofactor evidence="1">
        <name>Mg(2+)</name>
        <dbReference type="ChEBI" id="CHEBI:18420"/>
    </cofactor>
</comment>
<protein>
    <submittedName>
        <fullName evidence="6">ChbG/HpnK family deacetylase</fullName>
    </submittedName>
</protein>
<organism evidence="6 7">
    <name type="scientific">Imperialibacter roseus</name>
    <dbReference type="NCBI Taxonomy" id="1324217"/>
    <lineage>
        <taxon>Bacteria</taxon>
        <taxon>Pseudomonadati</taxon>
        <taxon>Bacteroidota</taxon>
        <taxon>Cytophagia</taxon>
        <taxon>Cytophagales</taxon>
        <taxon>Flammeovirgaceae</taxon>
        <taxon>Imperialibacter</taxon>
    </lineage>
</organism>
<keyword evidence="4" id="KW-0460">Magnesium</keyword>
<evidence type="ECO:0000256" key="4">
    <source>
        <dbReference type="ARBA" id="ARBA00022842"/>
    </source>
</evidence>
<gene>
    <name evidence="6" type="ORF">RT717_10700</name>
</gene>
<dbReference type="Proteomes" id="UP001302349">
    <property type="component" value="Chromosome"/>
</dbReference>
<dbReference type="Pfam" id="PF04794">
    <property type="entry name" value="YdjC"/>
    <property type="match status" value="1"/>
</dbReference>
<evidence type="ECO:0000256" key="5">
    <source>
        <dbReference type="ARBA" id="ARBA00023277"/>
    </source>
</evidence>
<dbReference type="SUPFAM" id="SSF88713">
    <property type="entry name" value="Glycoside hydrolase/deacetylase"/>
    <property type="match status" value="1"/>
</dbReference>
<keyword evidence="7" id="KW-1185">Reference proteome</keyword>
<dbReference type="PANTHER" id="PTHR31609:SF1">
    <property type="entry name" value="CARBOHYDRATE DEACETYLASE"/>
    <property type="match status" value="1"/>
</dbReference>
<proteinExistence type="predicted"/>
<evidence type="ECO:0000313" key="7">
    <source>
        <dbReference type="Proteomes" id="UP001302349"/>
    </source>
</evidence>
<dbReference type="InterPro" id="IPR006879">
    <property type="entry name" value="YdjC-like"/>
</dbReference>
<dbReference type="RefSeq" id="WP_317491726.1">
    <property type="nucleotide sequence ID" value="NZ_CP136051.1"/>
</dbReference>
<dbReference type="PANTHER" id="PTHR31609">
    <property type="entry name" value="YDJC DEACETYLASE FAMILY MEMBER"/>
    <property type="match status" value="1"/>
</dbReference>
<name>A0ABZ0IVM8_9BACT</name>
<evidence type="ECO:0000256" key="1">
    <source>
        <dbReference type="ARBA" id="ARBA00001946"/>
    </source>
</evidence>
<accession>A0ABZ0IVM8</accession>
<sequence length="400" mass="46067">MEKLKGTVTHLVNVRLDRPTVRAKRAPALPVGTVVEVSHAIRGEMYKEIDIWYVLANQTFVWSGAVNANSEVPFIEKKLIVTADDIGVVDDIDMGAKVALRYGRINSIAVFVNRPGDTKGDYLKAWHDFLCSYERVGDSRKLYETTHVGLHFTITSGEPVSTGDVSNLLNGKYFRKYTDFDTDYEREAFVEQIKAELDAQYEKFKAVFKRKPDHLTSHHDILTFNKPLFRHMQEWSQKNDVPLRTHRFLPSSKRFWYDTLVITDIDLPSIDKMNAWEEEFGSRVEGAQHTIVDHYGPLPPFAVISYLSQVKKKQGKLDEWLFDFLVSKDHTREIVIHLLKTTLRRQRDLVRHYKDLDTSYPGVNIKHFDGRVAEYLSLEKGSPWKSDPSLALSPVVVRKA</sequence>
<dbReference type="Gene3D" id="3.20.20.370">
    <property type="entry name" value="Glycoside hydrolase/deacetylase"/>
    <property type="match status" value="1"/>
</dbReference>
<keyword evidence="5" id="KW-0119">Carbohydrate metabolism</keyword>
<keyword evidence="3" id="KW-0378">Hydrolase</keyword>